<feature type="region of interest" description="Disordered" evidence="1">
    <location>
        <begin position="157"/>
        <end position="176"/>
    </location>
</feature>
<gene>
    <name evidence="2" type="ORF">CXU22_03370</name>
</gene>
<comment type="caution">
    <text evidence="2">The sequence shown here is derived from an EMBL/GenBank/DDBJ whole genome shotgun (WGS) entry which is preliminary data.</text>
</comment>
<evidence type="ECO:0000313" key="2">
    <source>
        <dbReference type="EMBL" id="PNC18848.1"/>
    </source>
</evidence>
<name>A0A2N8HEZ6_9BACT</name>
<sequence length="176" mass="20440">MDQDFSFYNAFIVSLLHGNKVLSPNAPVPKSAKGVFAQARRKQKAKRTARTLAWAVTLEALAGRKVKPNRYMFRWYYKYGDPPDDDNVVARCKAYLDGACLAMGINDRDLRLMGVERVKDLVRFREVELVFWRVEEDFDMIFEEKFREKRMKNGLKTEEKTNEKGGGNHGCFMDQD</sequence>
<proteinExistence type="predicted"/>
<dbReference type="AlphaFoldDB" id="A0A2N8HEZ6"/>
<dbReference type="Proteomes" id="UP000236000">
    <property type="component" value="Unassembled WGS sequence"/>
</dbReference>
<evidence type="ECO:0000256" key="1">
    <source>
        <dbReference type="SAM" id="MobiDB-lite"/>
    </source>
</evidence>
<reference evidence="2 3" key="1">
    <citation type="journal article" date="2017" name="BMC Genomics">
        <title>Genome sequencing of 39 Akkermansia muciniphila isolates reveals its population structure, genomic and functional diverisity, and global distribution in mammalian gut microbiotas.</title>
        <authorList>
            <person name="Guo X."/>
            <person name="Li S."/>
            <person name="Zhang J."/>
            <person name="Wu F."/>
            <person name="Li X."/>
            <person name="Wu D."/>
            <person name="Zhang M."/>
            <person name="Ou Z."/>
            <person name="Jie Z."/>
            <person name="Yan Q."/>
            <person name="Li P."/>
            <person name="Yi J."/>
            <person name="Peng Y."/>
        </authorList>
    </citation>
    <scope>NUCLEOTIDE SEQUENCE [LARGE SCALE GENOMIC DNA]</scope>
    <source>
        <strain evidence="2 3">GP24</strain>
    </source>
</reference>
<dbReference type="EMBL" id="PJKA01000006">
    <property type="protein sequence ID" value="PNC18848.1"/>
    <property type="molecule type" value="Genomic_DNA"/>
</dbReference>
<protein>
    <submittedName>
        <fullName evidence="2">Uncharacterized protein</fullName>
    </submittedName>
</protein>
<organism evidence="2 3">
    <name type="scientific">Akkermansia muciniphila</name>
    <dbReference type="NCBI Taxonomy" id="239935"/>
    <lineage>
        <taxon>Bacteria</taxon>
        <taxon>Pseudomonadati</taxon>
        <taxon>Verrucomicrobiota</taxon>
        <taxon>Verrucomicrobiia</taxon>
        <taxon>Verrucomicrobiales</taxon>
        <taxon>Akkermansiaceae</taxon>
        <taxon>Akkermansia</taxon>
    </lineage>
</organism>
<accession>A0A2N8HEZ6</accession>
<evidence type="ECO:0000313" key="3">
    <source>
        <dbReference type="Proteomes" id="UP000236000"/>
    </source>
</evidence>